<proteinExistence type="predicted"/>
<feature type="region of interest" description="Disordered" evidence="2">
    <location>
        <begin position="1"/>
        <end position="42"/>
    </location>
</feature>
<keyword evidence="4" id="KW-1185">Reference proteome</keyword>
<dbReference type="EMBL" id="WIGO01000155">
    <property type="protein sequence ID" value="KAF6826411.1"/>
    <property type="molecule type" value="Genomic_DNA"/>
</dbReference>
<dbReference type="AlphaFoldDB" id="A0A8H6NBF9"/>
<protein>
    <submittedName>
        <fullName evidence="3">Uncharacterized protein</fullName>
    </submittedName>
</protein>
<evidence type="ECO:0000313" key="4">
    <source>
        <dbReference type="Proteomes" id="UP000654918"/>
    </source>
</evidence>
<sequence>MATSTTTIHVHTSPSASKSEVGNHTELNAQGVNRSNEDPGSMARRIDALVSEVEDLKDLKDVDQTEIVKLEQSRDDLNAQLASAKTYNAFLAEKILRLQEQLSQVSRFQSHLDEQDLTYIQNGPSSTKGAC</sequence>
<evidence type="ECO:0000256" key="1">
    <source>
        <dbReference type="SAM" id="Coils"/>
    </source>
</evidence>
<reference evidence="3" key="1">
    <citation type="journal article" date="2020" name="Phytopathology">
        <title>Genome Sequence Resources of Colletotrichum truncatum, C. plurivorum, C. musicola, and C. sojae: Four Species Pathogenic to Soybean (Glycine max).</title>
        <authorList>
            <person name="Rogerio F."/>
            <person name="Boufleur T.R."/>
            <person name="Ciampi-Guillardi M."/>
            <person name="Sukno S.A."/>
            <person name="Thon M.R."/>
            <person name="Massola Junior N.S."/>
            <person name="Baroncelli R."/>
        </authorList>
    </citation>
    <scope>NUCLEOTIDE SEQUENCE</scope>
    <source>
        <strain evidence="3">LFN00145</strain>
    </source>
</reference>
<feature type="coiled-coil region" evidence="1">
    <location>
        <begin position="53"/>
        <end position="87"/>
    </location>
</feature>
<accession>A0A8H6NBF9</accession>
<evidence type="ECO:0000256" key="2">
    <source>
        <dbReference type="SAM" id="MobiDB-lite"/>
    </source>
</evidence>
<evidence type="ECO:0000313" key="3">
    <source>
        <dbReference type="EMBL" id="KAF6826411.1"/>
    </source>
</evidence>
<gene>
    <name evidence="3" type="ORF">CPLU01_09696</name>
</gene>
<name>A0A8H6NBF9_9PEZI</name>
<comment type="caution">
    <text evidence="3">The sequence shown here is derived from an EMBL/GenBank/DDBJ whole genome shotgun (WGS) entry which is preliminary data.</text>
</comment>
<organism evidence="3 4">
    <name type="scientific">Colletotrichum plurivorum</name>
    <dbReference type="NCBI Taxonomy" id="2175906"/>
    <lineage>
        <taxon>Eukaryota</taxon>
        <taxon>Fungi</taxon>
        <taxon>Dikarya</taxon>
        <taxon>Ascomycota</taxon>
        <taxon>Pezizomycotina</taxon>
        <taxon>Sordariomycetes</taxon>
        <taxon>Hypocreomycetidae</taxon>
        <taxon>Glomerellales</taxon>
        <taxon>Glomerellaceae</taxon>
        <taxon>Colletotrichum</taxon>
        <taxon>Colletotrichum orchidearum species complex</taxon>
    </lineage>
</organism>
<feature type="compositionally biased region" description="Polar residues" evidence="2">
    <location>
        <begin position="1"/>
        <end position="34"/>
    </location>
</feature>
<keyword evidence="1" id="KW-0175">Coiled coil</keyword>
<dbReference type="Proteomes" id="UP000654918">
    <property type="component" value="Unassembled WGS sequence"/>
</dbReference>